<protein>
    <submittedName>
        <fullName evidence="1">Peptidylprolyl isomerase</fullName>
        <ecNumber evidence="1">5.2.1.8</ecNumber>
    </submittedName>
</protein>
<name>A0ACC7P7C5_9BACL</name>
<gene>
    <name evidence="1" type="ORF">ACI1P1_28050</name>
</gene>
<keyword evidence="1" id="KW-0413">Isomerase</keyword>
<proteinExistence type="predicted"/>
<evidence type="ECO:0000313" key="2">
    <source>
        <dbReference type="Proteomes" id="UP001631969"/>
    </source>
</evidence>
<reference evidence="1" key="1">
    <citation type="submission" date="2024-12" db="EMBL/GenBank/DDBJ databases">
        <authorList>
            <person name="Wu N."/>
        </authorList>
    </citation>
    <scope>NUCLEOTIDE SEQUENCE</scope>
    <source>
        <strain evidence="1">P15</strain>
    </source>
</reference>
<dbReference type="EMBL" id="JBJURJ010000026">
    <property type="protein sequence ID" value="MFM9332154.1"/>
    <property type="molecule type" value="Genomic_DNA"/>
</dbReference>
<evidence type="ECO:0000313" key="1">
    <source>
        <dbReference type="EMBL" id="MFM9332154.1"/>
    </source>
</evidence>
<dbReference type="Proteomes" id="UP001631969">
    <property type="component" value="Unassembled WGS sequence"/>
</dbReference>
<comment type="caution">
    <text evidence="1">The sequence shown here is derived from an EMBL/GenBank/DDBJ whole genome shotgun (WGS) entry which is preliminary data.</text>
</comment>
<dbReference type="EC" id="5.2.1.8" evidence="1"/>
<keyword evidence="2" id="KW-1185">Reference proteome</keyword>
<sequence length="312" mass="34682">MRNIKLLWGLVGCLGATVLVLGILLVKDGAAGSDEGVPGDPAAGDRVVAKVGSKEFKLSILEQQLLQKYGLELLNQLLDREVLRLEAEEQKIKISREELDAELTRMSQGYDSEEHFYDSMKSQLGMSKEDIREDVYYKLILEKIATAAVTVSNQEINQYIKEHPEEFAVSSQLRIQKIVSQTEDQAKRTLELARSGKDFGLLAKERSLDTSTSSDGGDLGWLEDNDPFIPQELLKAARKMKVGDISGPIKTAEGYTVIRLKDKKDVSKGTPEEINANVHRILALQKAPPLADITQTLRVKYKAEIEDSELAL</sequence>
<organism evidence="1 2">
    <name type="scientific">Paenibacillus mesotrionivorans</name>
    <dbReference type="NCBI Taxonomy" id="3160968"/>
    <lineage>
        <taxon>Bacteria</taxon>
        <taxon>Bacillati</taxon>
        <taxon>Bacillota</taxon>
        <taxon>Bacilli</taxon>
        <taxon>Bacillales</taxon>
        <taxon>Paenibacillaceae</taxon>
        <taxon>Paenibacillus</taxon>
    </lineage>
</organism>
<accession>A0ACC7P7C5</accession>